<evidence type="ECO:0000256" key="2">
    <source>
        <dbReference type="ARBA" id="ARBA00023186"/>
    </source>
</evidence>
<name>A0A840C4Z8_9HYPH</name>
<keyword evidence="5" id="KW-1185">Reference proteome</keyword>
<gene>
    <name evidence="3" type="primary">ureF</name>
    <name evidence="4" type="ORF">GGR16_004973</name>
</gene>
<comment type="similarity">
    <text evidence="3">Belongs to the UreF family.</text>
</comment>
<dbReference type="EMBL" id="JACIEN010000009">
    <property type="protein sequence ID" value="MBB4019913.1"/>
    <property type="molecule type" value="Genomic_DNA"/>
</dbReference>
<evidence type="ECO:0000313" key="5">
    <source>
        <dbReference type="Proteomes" id="UP000577362"/>
    </source>
</evidence>
<dbReference type="Gene3D" id="1.10.4190.10">
    <property type="entry name" value="Urease accessory protein UreF"/>
    <property type="match status" value="1"/>
</dbReference>
<accession>A0A840C4Z8</accession>
<dbReference type="RefSeq" id="WP_246373302.1">
    <property type="nucleotide sequence ID" value="NZ_JACIEN010000009.1"/>
</dbReference>
<dbReference type="AlphaFoldDB" id="A0A840C4Z8"/>
<keyword evidence="2 3" id="KW-0143">Chaperone</keyword>
<dbReference type="GO" id="GO:0016151">
    <property type="term" value="F:nickel cation binding"/>
    <property type="evidence" value="ECO:0007669"/>
    <property type="project" value="UniProtKB-UniRule"/>
</dbReference>
<dbReference type="PANTHER" id="PTHR33620:SF1">
    <property type="entry name" value="UREASE ACCESSORY PROTEIN F"/>
    <property type="match status" value="1"/>
</dbReference>
<organism evidence="4 5">
    <name type="scientific">Chelatococcus caeni</name>
    <dbReference type="NCBI Taxonomy" id="1348468"/>
    <lineage>
        <taxon>Bacteria</taxon>
        <taxon>Pseudomonadati</taxon>
        <taxon>Pseudomonadota</taxon>
        <taxon>Alphaproteobacteria</taxon>
        <taxon>Hyphomicrobiales</taxon>
        <taxon>Chelatococcaceae</taxon>
        <taxon>Chelatococcus</taxon>
    </lineage>
</organism>
<dbReference type="PANTHER" id="PTHR33620">
    <property type="entry name" value="UREASE ACCESSORY PROTEIN F"/>
    <property type="match status" value="1"/>
</dbReference>
<evidence type="ECO:0000313" key="4">
    <source>
        <dbReference type="EMBL" id="MBB4019913.1"/>
    </source>
</evidence>
<comment type="function">
    <text evidence="3">Required for maturation of urease via the functional incorporation of the urease nickel metallocenter.</text>
</comment>
<evidence type="ECO:0000256" key="3">
    <source>
        <dbReference type="HAMAP-Rule" id="MF_01385"/>
    </source>
</evidence>
<dbReference type="HAMAP" id="MF_01385">
    <property type="entry name" value="UreF"/>
    <property type="match status" value="1"/>
</dbReference>
<sequence length="248" mass="25626">MTITSMATTITITGMTTGEAAPAGASPMLTLMTWLSPAFPVGAFAYSHGLEWAAETGDIRDAASLENWLADILAHGAGRNDAILLAASHRAVTAGDRTALAGVAELALALATSRERLLETVTQGNAFVLTAHRTWPTPAFDLLKDAWQGDVAYPVALGVAAAGHGLPLAMTLEAFLAAFTANLISAAVRLGVVGQTDGQAVTAALVPLCRQVAGEAEAAGLDDLGGAAFRSDLASLRHETQYTRLFRS</sequence>
<dbReference type="Proteomes" id="UP000577362">
    <property type="component" value="Unassembled WGS sequence"/>
</dbReference>
<reference evidence="4 5" key="1">
    <citation type="submission" date="2020-08" db="EMBL/GenBank/DDBJ databases">
        <title>Genomic Encyclopedia of Type Strains, Phase IV (KMG-IV): sequencing the most valuable type-strain genomes for metagenomic binning, comparative biology and taxonomic classification.</title>
        <authorList>
            <person name="Goeker M."/>
        </authorList>
    </citation>
    <scope>NUCLEOTIDE SEQUENCE [LARGE SCALE GENOMIC DNA]</scope>
    <source>
        <strain evidence="4 5">DSM 103737</strain>
    </source>
</reference>
<proteinExistence type="inferred from homology"/>
<dbReference type="PIRSF" id="PIRSF009467">
    <property type="entry name" value="Ureas_acces_UreF"/>
    <property type="match status" value="1"/>
</dbReference>
<keyword evidence="1 3" id="KW-0996">Nickel insertion</keyword>
<dbReference type="InterPro" id="IPR002639">
    <property type="entry name" value="UreF"/>
</dbReference>
<dbReference type="InterPro" id="IPR038277">
    <property type="entry name" value="UreF_sf"/>
</dbReference>
<protein>
    <recommendedName>
        <fullName evidence="3">Urease accessory protein UreF</fullName>
    </recommendedName>
</protein>
<keyword evidence="3" id="KW-0963">Cytoplasm</keyword>
<comment type="caution">
    <text evidence="4">The sequence shown here is derived from an EMBL/GenBank/DDBJ whole genome shotgun (WGS) entry which is preliminary data.</text>
</comment>
<evidence type="ECO:0000256" key="1">
    <source>
        <dbReference type="ARBA" id="ARBA00022988"/>
    </source>
</evidence>
<comment type="subcellular location">
    <subcellularLocation>
        <location evidence="3">Cytoplasm</location>
    </subcellularLocation>
</comment>
<comment type="subunit">
    <text evidence="3">UreD, UreF and UreG form a complex that acts as a GTP-hydrolysis-dependent molecular chaperone, activating the urease apoprotein by helping to assemble the nickel containing metallocenter of UreC. The UreE protein probably delivers the nickel.</text>
</comment>
<dbReference type="Pfam" id="PF01730">
    <property type="entry name" value="UreF"/>
    <property type="match status" value="1"/>
</dbReference>
<dbReference type="GO" id="GO:0005737">
    <property type="term" value="C:cytoplasm"/>
    <property type="evidence" value="ECO:0007669"/>
    <property type="project" value="UniProtKB-SubCell"/>
</dbReference>